<feature type="region of interest" description="Disordered" evidence="1">
    <location>
        <begin position="49"/>
        <end position="80"/>
    </location>
</feature>
<dbReference type="RefSeq" id="WP_310308060.1">
    <property type="nucleotide sequence ID" value="NZ_BAAAXB010000001.1"/>
</dbReference>
<name>A0ABU1PWK5_9PSEU</name>
<proteinExistence type="predicted"/>
<dbReference type="EMBL" id="JAVDSG010000001">
    <property type="protein sequence ID" value="MDR6595021.1"/>
    <property type="molecule type" value="Genomic_DNA"/>
</dbReference>
<reference evidence="2 3" key="1">
    <citation type="submission" date="2023-07" db="EMBL/GenBank/DDBJ databases">
        <title>Sequencing the genomes of 1000 actinobacteria strains.</title>
        <authorList>
            <person name="Klenk H.-P."/>
        </authorList>
    </citation>
    <scope>NUCLEOTIDE SEQUENCE [LARGE SCALE GENOMIC DNA]</scope>
    <source>
        <strain evidence="2 3">DSM 43749</strain>
    </source>
</reference>
<accession>A0ABU1PWK5</accession>
<comment type="caution">
    <text evidence="2">The sequence shown here is derived from an EMBL/GenBank/DDBJ whole genome shotgun (WGS) entry which is preliminary data.</text>
</comment>
<sequence>MSGKRFLPGLELSRRFYREAVEPLVRAHFGEVPHSAALIGPGSGVLGFGTERSARRGGPGGVVGAPADGVPGLPDALRRR</sequence>
<organism evidence="2 3">
    <name type="scientific">Saccharothrix longispora</name>
    <dbReference type="NCBI Taxonomy" id="33920"/>
    <lineage>
        <taxon>Bacteria</taxon>
        <taxon>Bacillati</taxon>
        <taxon>Actinomycetota</taxon>
        <taxon>Actinomycetes</taxon>
        <taxon>Pseudonocardiales</taxon>
        <taxon>Pseudonocardiaceae</taxon>
        <taxon>Saccharothrix</taxon>
    </lineage>
</organism>
<keyword evidence="3" id="KW-1185">Reference proteome</keyword>
<evidence type="ECO:0000256" key="1">
    <source>
        <dbReference type="SAM" id="MobiDB-lite"/>
    </source>
</evidence>
<dbReference type="Proteomes" id="UP001268819">
    <property type="component" value="Unassembled WGS sequence"/>
</dbReference>
<protein>
    <submittedName>
        <fullName evidence="2">Uncharacterized protein</fullName>
    </submittedName>
</protein>
<gene>
    <name evidence="2" type="ORF">J2S66_003405</name>
</gene>
<evidence type="ECO:0000313" key="2">
    <source>
        <dbReference type="EMBL" id="MDR6595021.1"/>
    </source>
</evidence>
<evidence type="ECO:0000313" key="3">
    <source>
        <dbReference type="Proteomes" id="UP001268819"/>
    </source>
</evidence>